<evidence type="ECO:0000256" key="3">
    <source>
        <dbReference type="ARBA" id="ARBA00008698"/>
    </source>
</evidence>
<protein>
    <recommendedName>
        <fullName evidence="4 12">GPI mannosyltransferase 2</fullName>
        <ecNumber evidence="12">2.4.1.-</ecNumber>
    </recommendedName>
</protein>
<feature type="region of interest" description="Disordered" evidence="13">
    <location>
        <begin position="486"/>
        <end position="534"/>
    </location>
</feature>
<comment type="pathway">
    <text evidence="2 12">Glycolipid biosynthesis; glycosylphosphatidylinositol-anchor biosynthesis.</text>
</comment>
<dbReference type="EMBL" id="NMPR01000242">
    <property type="protein sequence ID" value="KAA8624265.1"/>
    <property type="molecule type" value="Genomic_DNA"/>
</dbReference>
<dbReference type="PANTHER" id="PTHR12468:SF2">
    <property type="entry name" value="GPI MANNOSYLTRANSFERASE 2"/>
    <property type="match status" value="1"/>
</dbReference>
<proteinExistence type="inferred from homology"/>
<dbReference type="OMA" id="CEWTLPS"/>
<evidence type="ECO:0000256" key="1">
    <source>
        <dbReference type="ARBA" id="ARBA00004477"/>
    </source>
</evidence>
<dbReference type="GO" id="GO:0031501">
    <property type="term" value="C:mannosyltransferase complex"/>
    <property type="evidence" value="ECO:0007669"/>
    <property type="project" value="TreeGrafter"/>
</dbReference>
<dbReference type="AlphaFoldDB" id="A0A8S8ZF53"/>
<evidence type="ECO:0000256" key="7">
    <source>
        <dbReference type="ARBA" id="ARBA00022679"/>
    </source>
</evidence>
<comment type="function">
    <text evidence="12">Mannosyltransferase involved in glycosylphosphatidylinositol-anchor biosynthesis.</text>
</comment>
<evidence type="ECO:0000256" key="6">
    <source>
        <dbReference type="ARBA" id="ARBA00022676"/>
    </source>
</evidence>
<keyword evidence="8 12" id="KW-0812">Transmembrane</keyword>
<keyword evidence="6 12" id="KW-0328">Glycosyltransferase</keyword>
<evidence type="ECO:0000256" key="12">
    <source>
        <dbReference type="RuleBase" id="RU363112"/>
    </source>
</evidence>
<keyword evidence="7 12" id="KW-0808">Transferase</keyword>
<dbReference type="GO" id="GO:0000009">
    <property type="term" value="F:alpha-1,6-mannosyltransferase activity"/>
    <property type="evidence" value="ECO:0007669"/>
    <property type="project" value="InterPro"/>
</dbReference>
<evidence type="ECO:0000256" key="8">
    <source>
        <dbReference type="ARBA" id="ARBA00022692"/>
    </source>
</evidence>
<feature type="transmembrane region" description="Helical" evidence="12">
    <location>
        <begin position="317"/>
        <end position="340"/>
    </location>
</feature>
<dbReference type="PANTHER" id="PTHR12468">
    <property type="entry name" value="GPI MANNOSYLTRANSFERASE 2"/>
    <property type="match status" value="1"/>
</dbReference>
<dbReference type="GO" id="GO:0006506">
    <property type="term" value="P:GPI anchor biosynthetic process"/>
    <property type="evidence" value="ECO:0007669"/>
    <property type="project" value="UniProtKB-KW"/>
</dbReference>
<dbReference type="GO" id="GO:0005789">
    <property type="term" value="C:endoplasmic reticulum membrane"/>
    <property type="evidence" value="ECO:0007669"/>
    <property type="project" value="UniProtKB-SubCell"/>
</dbReference>
<dbReference type="EC" id="2.4.1.-" evidence="12"/>
<evidence type="ECO:0000256" key="11">
    <source>
        <dbReference type="ARBA" id="ARBA00023136"/>
    </source>
</evidence>
<evidence type="ECO:0000256" key="4">
    <source>
        <dbReference type="ARBA" id="ARBA00013795"/>
    </source>
</evidence>
<comment type="subcellular location">
    <subcellularLocation>
        <location evidence="1 12">Endoplasmic reticulum membrane</location>
        <topology evidence="1 12">Multi-pass membrane protein</topology>
    </subcellularLocation>
</comment>
<dbReference type="Proteomes" id="UP000433876">
    <property type="component" value="Unassembled WGS sequence"/>
</dbReference>
<name>A0A8S8ZF53_SORMA</name>
<gene>
    <name evidence="14" type="ORF">SMACR_06985</name>
</gene>
<keyword evidence="5 12" id="KW-0337">GPI-anchor biosynthesis</keyword>
<feature type="transmembrane region" description="Helical" evidence="12">
    <location>
        <begin position="605"/>
        <end position="624"/>
    </location>
</feature>
<dbReference type="VEuPathDB" id="FungiDB:SMAC_06985"/>
<comment type="caution">
    <text evidence="12">Lacks conserved residue(s) required for the propagation of feature annotation.</text>
</comment>
<dbReference type="InterPro" id="IPR007315">
    <property type="entry name" value="PIG-V/Gpi18"/>
</dbReference>
<comment type="similarity">
    <text evidence="3 12">Belongs to the PIGV family.</text>
</comment>
<feature type="transmembrane region" description="Helical" evidence="12">
    <location>
        <begin position="454"/>
        <end position="472"/>
    </location>
</feature>
<evidence type="ECO:0000256" key="5">
    <source>
        <dbReference type="ARBA" id="ARBA00022502"/>
    </source>
</evidence>
<keyword evidence="11 12" id="KW-0472">Membrane</keyword>
<keyword evidence="9 12" id="KW-0256">Endoplasmic reticulum</keyword>
<dbReference type="GO" id="GO:0004376">
    <property type="term" value="F:GPI mannosyltransferase activity"/>
    <property type="evidence" value="ECO:0007669"/>
    <property type="project" value="InterPro"/>
</dbReference>
<reference evidence="14 15" key="1">
    <citation type="submission" date="2017-07" db="EMBL/GenBank/DDBJ databases">
        <title>Genome sequence of the Sordaria macrospora wild type strain R19027.</title>
        <authorList>
            <person name="Nowrousian M."/>
            <person name="Teichert I."/>
            <person name="Kueck U."/>
        </authorList>
    </citation>
    <scope>NUCLEOTIDE SEQUENCE [LARGE SCALE GENOMIC DNA]</scope>
    <source>
        <strain evidence="14 15">R19027</strain>
        <tissue evidence="14">Mycelium</tissue>
    </source>
</reference>
<sequence>MTTTTPSPSASVRRSSAALTHPHRTILKSFLYWKLFLLAIAIGSTLVNDRAYDTSADLLLIGDDEPLSVVDGNGAAELVRNFGKRLVTRFTSWDAIYFVSAAKRDYVFEQEWAFGTGLVVAVRGVLRALQTLAPPLPLTTSPTALAEATTALLISNGSHLLASLVLYHLTLLLPLPGSNSSPFQTKKLALLTSLLHIISPAGLFLSAPYAEGSCALFSFLGWWFYARSCLSDAEQDGTAAVPKQDNKGGKRGKARNRLTLKGDINLLLAGLSFGLATLFRSNGILNGLPFAWEVFTLLTGLAVSGGSTPPLKTLRRLIALGLGGIFVAMGSIVPQTVAWLRYCPSGSLWLLNKFLSLSPGTTSSASGVGVSGTSGVSGSGSARGYGGSGSARGYGGSGVGAGVSVGADTGGLEGLVAQEEAREWCTAVVPSIYTFVQKHYWNVGFLRYWTLPNIPLFLLAAPMLAILVKSALDQLSQRSPSSATAVVTLNSDRKDSTSPPACGSGLTSSLDPSSGPVKSEAIVTHQDPEPKTTAHDQRMQILIRSAAAEQILLAVLALSTYHVQIITRISSGYPLWYWWLAQQLIGGAGGDKQDKQKNKKLGKGIVVFMVMYAAVQGVLFTSFLPPA</sequence>
<evidence type="ECO:0000256" key="9">
    <source>
        <dbReference type="ARBA" id="ARBA00022824"/>
    </source>
</evidence>
<evidence type="ECO:0000313" key="15">
    <source>
        <dbReference type="Proteomes" id="UP000433876"/>
    </source>
</evidence>
<feature type="transmembrane region" description="Helical" evidence="12">
    <location>
        <begin position="197"/>
        <end position="225"/>
    </location>
</feature>
<feature type="transmembrane region" description="Helical" evidence="12">
    <location>
        <begin position="30"/>
        <end position="47"/>
    </location>
</feature>
<comment type="caution">
    <text evidence="14">The sequence shown here is derived from an EMBL/GenBank/DDBJ whole genome shotgun (WGS) entry which is preliminary data.</text>
</comment>
<feature type="transmembrane region" description="Helical" evidence="12">
    <location>
        <begin position="284"/>
        <end position="305"/>
    </location>
</feature>
<evidence type="ECO:0000256" key="10">
    <source>
        <dbReference type="ARBA" id="ARBA00022989"/>
    </source>
</evidence>
<keyword evidence="10 12" id="KW-1133">Transmembrane helix</keyword>
<dbReference type="Pfam" id="PF04188">
    <property type="entry name" value="Mannosyl_trans2"/>
    <property type="match status" value="1"/>
</dbReference>
<organism evidence="14 15">
    <name type="scientific">Sordaria macrospora</name>
    <dbReference type="NCBI Taxonomy" id="5147"/>
    <lineage>
        <taxon>Eukaryota</taxon>
        <taxon>Fungi</taxon>
        <taxon>Dikarya</taxon>
        <taxon>Ascomycota</taxon>
        <taxon>Pezizomycotina</taxon>
        <taxon>Sordariomycetes</taxon>
        <taxon>Sordariomycetidae</taxon>
        <taxon>Sordariales</taxon>
        <taxon>Sordariaceae</taxon>
        <taxon>Sordaria</taxon>
    </lineage>
</organism>
<evidence type="ECO:0000256" key="2">
    <source>
        <dbReference type="ARBA" id="ARBA00004687"/>
    </source>
</evidence>
<accession>A0A8S8ZF53</accession>
<evidence type="ECO:0000313" key="14">
    <source>
        <dbReference type="EMBL" id="KAA8624265.1"/>
    </source>
</evidence>
<evidence type="ECO:0000256" key="13">
    <source>
        <dbReference type="SAM" id="MobiDB-lite"/>
    </source>
</evidence>